<feature type="domain" description="Glycosyltransferase 2-like" evidence="1">
    <location>
        <begin position="14"/>
        <end position="138"/>
    </location>
</feature>
<evidence type="ECO:0000313" key="2">
    <source>
        <dbReference type="EMBL" id="SDF65770.1"/>
    </source>
</evidence>
<accession>A0A1G7MXI8</accession>
<name>A0A1G7MXI8_9ACTN</name>
<keyword evidence="2" id="KW-0808">Transferase</keyword>
<dbReference type="CDD" id="cd00761">
    <property type="entry name" value="Glyco_tranf_GTA_type"/>
    <property type="match status" value="1"/>
</dbReference>
<sequence>MHSPPVLDRPPLVTVVVAALDAESFISRTLDSVRAQTYDRWECVVVDDGSTDATADLVRAAADEDPRIRLVQQENRGTPVARNAGIAAASPGSEFLAFLDADDLWTPDALAVLVGSLQGDGSAVSSYGLAEYIDERDEVLDGGRHPAAQRDRRVMGRLDLVDLPVDEPYTHDAMLVSGTLWPAGVALHRRSVVTGVGGFDPFFRQIQDWDLYLRMTRQGHMVPVDRVVAGYRQHPANVTKRSGRVALYSQWARWKAAHAAENTPAQLRTTRRVWRRLTLRWLLWAVQAAVGHLRRPDPAGLLRALRACVLFARALALGTPVRPTDQWVRAYTEVVADRQFGSRPGA</sequence>
<evidence type="ECO:0000313" key="3">
    <source>
        <dbReference type="Proteomes" id="UP000198863"/>
    </source>
</evidence>
<dbReference type="RefSeq" id="WP_165640119.1">
    <property type="nucleotide sequence ID" value="NZ_FNCF01000001.1"/>
</dbReference>
<dbReference type="PANTHER" id="PTHR43685">
    <property type="entry name" value="GLYCOSYLTRANSFERASE"/>
    <property type="match status" value="1"/>
</dbReference>
<dbReference type="InterPro" id="IPR050834">
    <property type="entry name" value="Glycosyltransf_2"/>
</dbReference>
<gene>
    <name evidence="2" type="ORF">SAMN05660324_0798</name>
</gene>
<dbReference type="SUPFAM" id="SSF53448">
    <property type="entry name" value="Nucleotide-diphospho-sugar transferases"/>
    <property type="match status" value="1"/>
</dbReference>
<dbReference type="AlphaFoldDB" id="A0A1G7MXI8"/>
<dbReference type="InterPro" id="IPR001173">
    <property type="entry name" value="Glyco_trans_2-like"/>
</dbReference>
<dbReference type="Proteomes" id="UP000198863">
    <property type="component" value="Unassembled WGS sequence"/>
</dbReference>
<dbReference type="EMBL" id="FNCF01000001">
    <property type="protein sequence ID" value="SDF65770.1"/>
    <property type="molecule type" value="Genomic_DNA"/>
</dbReference>
<evidence type="ECO:0000259" key="1">
    <source>
        <dbReference type="Pfam" id="PF00535"/>
    </source>
</evidence>
<protein>
    <submittedName>
        <fullName evidence="2">Glycosyltransferase involved in cell wall bisynthesis</fullName>
    </submittedName>
</protein>
<dbReference type="Gene3D" id="3.90.550.10">
    <property type="entry name" value="Spore Coat Polysaccharide Biosynthesis Protein SpsA, Chain A"/>
    <property type="match status" value="1"/>
</dbReference>
<dbReference type="Pfam" id="PF00535">
    <property type="entry name" value="Glycos_transf_2"/>
    <property type="match status" value="1"/>
</dbReference>
<dbReference type="GO" id="GO:0016740">
    <property type="term" value="F:transferase activity"/>
    <property type="evidence" value="ECO:0007669"/>
    <property type="project" value="UniProtKB-KW"/>
</dbReference>
<organism evidence="2 3">
    <name type="scientific">Klenkia brasiliensis</name>
    <dbReference type="NCBI Taxonomy" id="333142"/>
    <lineage>
        <taxon>Bacteria</taxon>
        <taxon>Bacillati</taxon>
        <taxon>Actinomycetota</taxon>
        <taxon>Actinomycetes</taxon>
        <taxon>Geodermatophilales</taxon>
        <taxon>Geodermatophilaceae</taxon>
        <taxon>Klenkia</taxon>
    </lineage>
</organism>
<proteinExistence type="predicted"/>
<dbReference type="PANTHER" id="PTHR43685:SF2">
    <property type="entry name" value="GLYCOSYLTRANSFERASE 2-LIKE DOMAIN-CONTAINING PROTEIN"/>
    <property type="match status" value="1"/>
</dbReference>
<dbReference type="InterPro" id="IPR029044">
    <property type="entry name" value="Nucleotide-diphossugar_trans"/>
</dbReference>
<keyword evidence="3" id="KW-1185">Reference proteome</keyword>
<reference evidence="3" key="1">
    <citation type="submission" date="2016-10" db="EMBL/GenBank/DDBJ databases">
        <authorList>
            <person name="Varghese N."/>
            <person name="Submissions S."/>
        </authorList>
    </citation>
    <scope>NUCLEOTIDE SEQUENCE [LARGE SCALE GENOMIC DNA]</scope>
    <source>
        <strain evidence="3">DSM 44526</strain>
    </source>
</reference>